<dbReference type="AlphaFoldDB" id="A0A0U2NQV4"/>
<sequence length="354" mass="38865">MMVRVNKLRALMKKNDLSGILVTSPYNLRYLTNFTGTTGLAVITLDKAFFVTDFRYTEQAAAQAQGFEIIQNSGPIYDEVVAIAEKEQLDNIAFEEAFVSFAEYSLLEEITPCDLIPVVGLIEELREVKDEEEIAIIEKACSIADLGFKHILTMIKPGMTEIEIANQLDFYMRSLGASGVSFETIVASGVRSAMPHGVASQKVIEKGDLITLDFGCYYEGYVSDMTRTFAIGEPDSKLKDIYQIVLEAQLKVLDEAKPGLTGIQLDAIARDHIASYGYGEAFGHSTGHGIGLEIHEGPNVSFRADQQFVPGNVITDEPGIYLAGLGGVRIEDDLLITEKGNRVLTHSPKELIIL</sequence>
<keyword evidence="9" id="KW-1185">Reference proteome</keyword>
<dbReference type="GO" id="GO:0046872">
    <property type="term" value="F:metal ion binding"/>
    <property type="evidence" value="ECO:0007669"/>
    <property type="project" value="UniProtKB-KW"/>
</dbReference>
<dbReference type="Proteomes" id="UP000067523">
    <property type="component" value="Chromosome"/>
</dbReference>
<organism evidence="8 9">
    <name type="scientific">Enterococcus rotai</name>
    <dbReference type="NCBI Taxonomy" id="118060"/>
    <lineage>
        <taxon>Bacteria</taxon>
        <taxon>Bacillati</taxon>
        <taxon>Bacillota</taxon>
        <taxon>Bacilli</taxon>
        <taxon>Lactobacillales</taxon>
        <taxon>Enterococcaceae</taxon>
        <taxon>Enterococcus</taxon>
    </lineage>
</organism>
<protein>
    <submittedName>
        <fullName evidence="8">Peptidase M24</fullName>
    </submittedName>
</protein>
<dbReference type="InterPro" id="IPR000587">
    <property type="entry name" value="Creatinase_N"/>
</dbReference>
<proteinExistence type="inferred from homology"/>
<dbReference type="EMBL" id="CP013655">
    <property type="protein sequence ID" value="ALS37266.1"/>
    <property type="molecule type" value="Genomic_DNA"/>
</dbReference>
<reference evidence="9" key="1">
    <citation type="submission" date="2015-12" db="EMBL/GenBank/DDBJ databases">
        <authorList>
            <person name="Lauer A."/>
            <person name="Humrighouse B."/>
            <person name="Loparev V."/>
            <person name="Shewmaker P.L."/>
            <person name="Whitney A.M."/>
            <person name="McLaughlin R.W."/>
        </authorList>
    </citation>
    <scope>NUCLEOTIDE SEQUENCE [LARGE SCALE GENOMIC DNA]</scope>
    <source>
        <strain evidence="9">LMG 26678</strain>
    </source>
</reference>
<feature type="domain" description="Creatinase N-terminal" evidence="7">
    <location>
        <begin position="4"/>
        <end position="128"/>
    </location>
</feature>
<evidence type="ECO:0000256" key="4">
    <source>
        <dbReference type="ARBA" id="ARBA00022801"/>
    </source>
</evidence>
<evidence type="ECO:0000259" key="7">
    <source>
        <dbReference type="Pfam" id="PF01321"/>
    </source>
</evidence>
<dbReference type="InterPro" id="IPR036005">
    <property type="entry name" value="Creatinase/aminopeptidase-like"/>
</dbReference>
<dbReference type="Pfam" id="PF01321">
    <property type="entry name" value="Creatinase_N"/>
    <property type="match status" value="1"/>
</dbReference>
<dbReference type="PROSITE" id="PS00491">
    <property type="entry name" value="PROLINE_PEPTIDASE"/>
    <property type="match status" value="1"/>
</dbReference>
<dbReference type="CDD" id="cd01092">
    <property type="entry name" value="APP-like"/>
    <property type="match status" value="1"/>
</dbReference>
<name>A0A0U2NQV4_9ENTE</name>
<evidence type="ECO:0000256" key="1">
    <source>
        <dbReference type="ARBA" id="ARBA00001936"/>
    </source>
</evidence>
<dbReference type="PANTHER" id="PTHR46112">
    <property type="entry name" value="AMINOPEPTIDASE"/>
    <property type="match status" value="1"/>
</dbReference>
<evidence type="ECO:0000256" key="5">
    <source>
        <dbReference type="RuleBase" id="RU000590"/>
    </source>
</evidence>
<evidence type="ECO:0000256" key="3">
    <source>
        <dbReference type="ARBA" id="ARBA00022723"/>
    </source>
</evidence>
<dbReference type="SUPFAM" id="SSF53092">
    <property type="entry name" value="Creatinase/prolidase N-terminal domain"/>
    <property type="match status" value="1"/>
</dbReference>
<gene>
    <name evidence="8" type="ORF">ATZ35_08875</name>
</gene>
<evidence type="ECO:0000313" key="9">
    <source>
        <dbReference type="Proteomes" id="UP000067523"/>
    </source>
</evidence>
<dbReference type="InterPro" id="IPR000994">
    <property type="entry name" value="Pept_M24"/>
</dbReference>
<dbReference type="STRING" id="118060.ATZ35_08875"/>
<keyword evidence="4" id="KW-0378">Hydrolase</keyword>
<dbReference type="Gene3D" id="3.90.230.10">
    <property type="entry name" value="Creatinase/methionine aminopeptidase superfamily"/>
    <property type="match status" value="1"/>
</dbReference>
<dbReference type="InterPro" id="IPR050659">
    <property type="entry name" value="Peptidase_M24B"/>
</dbReference>
<comment type="similarity">
    <text evidence="2 5">Belongs to the peptidase M24B family.</text>
</comment>
<dbReference type="Gene3D" id="3.40.350.10">
    <property type="entry name" value="Creatinase/prolidase N-terminal domain"/>
    <property type="match status" value="1"/>
</dbReference>
<evidence type="ECO:0000313" key="8">
    <source>
        <dbReference type="EMBL" id="ALS37266.1"/>
    </source>
</evidence>
<comment type="cofactor">
    <cofactor evidence="1">
        <name>Mn(2+)</name>
        <dbReference type="ChEBI" id="CHEBI:29035"/>
    </cofactor>
</comment>
<dbReference type="PANTHER" id="PTHR46112:SF3">
    <property type="entry name" value="AMINOPEPTIDASE YPDF"/>
    <property type="match status" value="1"/>
</dbReference>
<dbReference type="Pfam" id="PF00557">
    <property type="entry name" value="Peptidase_M24"/>
    <property type="match status" value="1"/>
</dbReference>
<feature type="domain" description="Peptidase M24" evidence="6">
    <location>
        <begin position="136"/>
        <end position="338"/>
    </location>
</feature>
<accession>A0A0U2NQV4</accession>
<evidence type="ECO:0000259" key="6">
    <source>
        <dbReference type="Pfam" id="PF00557"/>
    </source>
</evidence>
<dbReference type="SUPFAM" id="SSF55920">
    <property type="entry name" value="Creatinase/aminopeptidase"/>
    <property type="match status" value="1"/>
</dbReference>
<evidence type="ECO:0000256" key="2">
    <source>
        <dbReference type="ARBA" id="ARBA00008766"/>
    </source>
</evidence>
<dbReference type="GO" id="GO:0016787">
    <property type="term" value="F:hydrolase activity"/>
    <property type="evidence" value="ECO:0007669"/>
    <property type="project" value="UniProtKB-KW"/>
</dbReference>
<dbReference type="InterPro" id="IPR001131">
    <property type="entry name" value="Peptidase_M24B_aminopep-P_CS"/>
</dbReference>
<keyword evidence="3 5" id="KW-0479">Metal-binding</keyword>
<dbReference type="FunFam" id="3.90.230.10:FF:000014">
    <property type="entry name" value="Aminopeptidase P family protein"/>
    <property type="match status" value="1"/>
</dbReference>
<dbReference type="RefSeq" id="WP_208926947.1">
    <property type="nucleotide sequence ID" value="NZ_CP013655.1"/>
</dbReference>
<dbReference type="InterPro" id="IPR029149">
    <property type="entry name" value="Creatin/AminoP/Spt16_N"/>
</dbReference>
<dbReference type="KEGG" id="erx:ATZ35_08875"/>